<dbReference type="GeneID" id="28721686"/>
<organism evidence="1 2">
    <name type="scientific">Eremothecium sinecaudum</name>
    <dbReference type="NCBI Taxonomy" id="45286"/>
    <lineage>
        <taxon>Eukaryota</taxon>
        <taxon>Fungi</taxon>
        <taxon>Dikarya</taxon>
        <taxon>Ascomycota</taxon>
        <taxon>Saccharomycotina</taxon>
        <taxon>Saccharomycetes</taxon>
        <taxon>Saccharomycetales</taxon>
        <taxon>Saccharomycetaceae</taxon>
        <taxon>Eremothecium</taxon>
    </lineage>
</organism>
<gene>
    <name evidence="1" type="ORF">AW171_hschr21221</name>
</gene>
<name>A0A109UXK5_9SACH</name>
<evidence type="ECO:0000313" key="2">
    <source>
        <dbReference type="Proteomes" id="UP000243052"/>
    </source>
</evidence>
<protein>
    <submittedName>
        <fullName evidence="1">HBR492Cp</fullName>
    </submittedName>
</protein>
<evidence type="ECO:0000313" key="1">
    <source>
        <dbReference type="EMBL" id="AMD19393.1"/>
    </source>
</evidence>
<dbReference type="InterPro" id="IPR037045">
    <property type="entry name" value="S8pro/Inhibitor_I9_sf"/>
</dbReference>
<sequence length="77" mass="8793">MKGYIIAFDKGIDNEKEMKEVKSSILSLGGQIGSDFTVINGFSFTLEENSLGQFMEEKKKHGWKFTLEEDREVHTFA</sequence>
<dbReference type="RefSeq" id="XP_017986389.1">
    <property type="nucleotide sequence ID" value="XM_018130900.1"/>
</dbReference>
<proteinExistence type="predicted"/>
<reference evidence="1 2" key="1">
    <citation type="submission" date="2016-01" db="EMBL/GenBank/DDBJ databases">
        <title>Genome sequence of the yeast Holleya sinecauda.</title>
        <authorList>
            <person name="Dietrich F.S."/>
        </authorList>
    </citation>
    <scope>NUCLEOTIDE SEQUENCE [LARGE SCALE GENOMIC DNA]</scope>
    <source>
        <strain evidence="1 2">ATCC 58844</strain>
    </source>
</reference>
<keyword evidence="2" id="KW-1185">Reference proteome</keyword>
<dbReference type="EMBL" id="CP014242">
    <property type="protein sequence ID" value="AMD19393.1"/>
    <property type="molecule type" value="Genomic_DNA"/>
</dbReference>
<dbReference type="Proteomes" id="UP000243052">
    <property type="component" value="Chromosome ii"/>
</dbReference>
<dbReference type="SUPFAM" id="SSF54897">
    <property type="entry name" value="Protease propeptides/inhibitors"/>
    <property type="match status" value="1"/>
</dbReference>
<dbReference type="AlphaFoldDB" id="A0A109UXK5"/>
<accession>A0A109UXK5</accession>
<dbReference type="Gene3D" id="3.30.70.80">
    <property type="entry name" value="Peptidase S8 propeptide/proteinase inhibitor I9"/>
    <property type="match status" value="1"/>
</dbReference>